<evidence type="ECO:0000313" key="1">
    <source>
        <dbReference type="EMBL" id="KAI4832411.1"/>
    </source>
</evidence>
<sequence length="67" mass="7507">MESSPEIRKERERHPPTKEQNHQADGSDLYNQGETKSSRRGVPSGRQGEPKSGLAVKRKPLKGKSRP</sequence>
<proteinExistence type="predicted"/>
<organism evidence="1 2">
    <name type="scientific">Chaenocephalus aceratus</name>
    <name type="common">Blackfin icefish</name>
    <name type="synonym">Chaenichthys aceratus</name>
    <dbReference type="NCBI Taxonomy" id="36190"/>
    <lineage>
        <taxon>Eukaryota</taxon>
        <taxon>Metazoa</taxon>
        <taxon>Chordata</taxon>
        <taxon>Craniata</taxon>
        <taxon>Vertebrata</taxon>
        <taxon>Euteleostomi</taxon>
        <taxon>Actinopterygii</taxon>
        <taxon>Neopterygii</taxon>
        <taxon>Teleostei</taxon>
        <taxon>Neoteleostei</taxon>
        <taxon>Acanthomorphata</taxon>
        <taxon>Eupercaria</taxon>
        <taxon>Perciformes</taxon>
        <taxon>Notothenioidei</taxon>
        <taxon>Channichthyidae</taxon>
        <taxon>Chaenocephalus</taxon>
    </lineage>
</organism>
<name>A0ACB9XZT1_CHAAC</name>
<protein>
    <submittedName>
        <fullName evidence="1">Uncharacterized protein</fullName>
    </submittedName>
</protein>
<dbReference type="EMBL" id="CM043785">
    <property type="protein sequence ID" value="KAI4832411.1"/>
    <property type="molecule type" value="Genomic_DNA"/>
</dbReference>
<accession>A0ACB9XZT1</accession>
<gene>
    <name evidence="1" type="ORF">KUCAC02_015380</name>
</gene>
<keyword evidence="2" id="KW-1185">Reference proteome</keyword>
<comment type="caution">
    <text evidence="1">The sequence shown here is derived from an EMBL/GenBank/DDBJ whole genome shotgun (WGS) entry which is preliminary data.</text>
</comment>
<reference evidence="1" key="1">
    <citation type="submission" date="2022-05" db="EMBL/GenBank/DDBJ databases">
        <title>Chromosome-level genome of Chaenocephalus aceratus.</title>
        <authorList>
            <person name="Park H."/>
        </authorList>
    </citation>
    <scope>NUCLEOTIDE SEQUENCE</scope>
    <source>
        <strain evidence="1">KU_202001</strain>
    </source>
</reference>
<dbReference type="Proteomes" id="UP001057452">
    <property type="component" value="Chromosome 1"/>
</dbReference>
<evidence type="ECO:0000313" key="2">
    <source>
        <dbReference type="Proteomes" id="UP001057452"/>
    </source>
</evidence>